<dbReference type="GO" id="GO:0003973">
    <property type="term" value="F:(S)-2-hydroxy-acid oxidase activity"/>
    <property type="evidence" value="ECO:0007669"/>
    <property type="project" value="UniProtKB-EC"/>
</dbReference>
<comment type="catalytic activity">
    <reaction evidence="5">
        <text>a (2S)-2-hydroxycarboxylate + O2 = a 2-oxocarboxylate + H2O2</text>
        <dbReference type="Rhea" id="RHEA:16789"/>
        <dbReference type="ChEBI" id="CHEBI:15379"/>
        <dbReference type="ChEBI" id="CHEBI:16240"/>
        <dbReference type="ChEBI" id="CHEBI:35179"/>
        <dbReference type="ChEBI" id="CHEBI:58123"/>
        <dbReference type="EC" id="1.1.3.15"/>
    </reaction>
    <physiologicalReaction direction="left-to-right" evidence="5">
        <dbReference type="Rhea" id="RHEA:16790"/>
    </physiologicalReaction>
</comment>
<dbReference type="PROSITE" id="PS51349">
    <property type="entry name" value="FMN_HYDROXY_ACID_DH_2"/>
    <property type="match status" value="1"/>
</dbReference>
<dbReference type="SUPFAM" id="SSF51395">
    <property type="entry name" value="FMN-linked oxidoreductases"/>
    <property type="match status" value="1"/>
</dbReference>
<comment type="catalytic activity">
    <reaction evidence="6">
        <text>2-hydroxyoctanoate + O2 = 2-oxooctanoate + H2O2</text>
        <dbReference type="Rhea" id="RHEA:67940"/>
        <dbReference type="ChEBI" id="CHEBI:15379"/>
        <dbReference type="ChEBI" id="CHEBI:16240"/>
        <dbReference type="ChEBI" id="CHEBI:133514"/>
        <dbReference type="ChEBI" id="CHEBI:176689"/>
    </reaction>
    <physiologicalReaction direction="left-to-right" evidence="6">
        <dbReference type="Rhea" id="RHEA:67941"/>
    </physiologicalReaction>
</comment>
<dbReference type="AlphaFoldDB" id="A0A815S079"/>
<evidence type="ECO:0000256" key="6">
    <source>
        <dbReference type="ARBA" id="ARBA00029327"/>
    </source>
</evidence>
<keyword evidence="4" id="KW-0560">Oxidoreductase</keyword>
<dbReference type="InterPro" id="IPR013785">
    <property type="entry name" value="Aldolase_TIM"/>
</dbReference>
<evidence type="ECO:0000256" key="1">
    <source>
        <dbReference type="ARBA" id="ARBA00001917"/>
    </source>
</evidence>
<dbReference type="EMBL" id="CAJNOO010008652">
    <property type="protein sequence ID" value="CAF1484291.1"/>
    <property type="molecule type" value="Genomic_DNA"/>
</dbReference>
<evidence type="ECO:0000313" key="8">
    <source>
        <dbReference type="EMBL" id="CAF1484291.1"/>
    </source>
</evidence>
<name>A0A815S079_9BILA</name>
<evidence type="ECO:0000259" key="7">
    <source>
        <dbReference type="PROSITE" id="PS51349"/>
    </source>
</evidence>
<evidence type="ECO:0000256" key="4">
    <source>
        <dbReference type="ARBA" id="ARBA00023002"/>
    </source>
</evidence>
<feature type="non-terminal residue" evidence="8">
    <location>
        <position position="1"/>
    </location>
</feature>
<gene>
    <name evidence="8" type="ORF">RFH988_LOCUS38133</name>
</gene>
<accession>A0A815S079</accession>
<sequence>IKAENLIDDKSSDFAKTYRQAPMDASLSWKDLKWIRSITSLPIIIKGIIHPDDAREAVKHGVQGIIISNHGGRQLDTCQSTIDALPDSMDAISSERHPIDVYIDGDIRRGTDILKAVALDAKSLLLSSIRFSA</sequence>
<evidence type="ECO:0000256" key="2">
    <source>
        <dbReference type="ARBA" id="ARBA00022630"/>
    </source>
</evidence>
<comment type="cofactor">
    <cofactor evidence="1">
        <name>FMN</name>
        <dbReference type="ChEBI" id="CHEBI:58210"/>
    </cofactor>
</comment>
<dbReference type="Proteomes" id="UP000663882">
    <property type="component" value="Unassembled WGS sequence"/>
</dbReference>
<dbReference type="PANTHER" id="PTHR10578">
    <property type="entry name" value="S -2-HYDROXY-ACID OXIDASE-RELATED"/>
    <property type="match status" value="1"/>
</dbReference>
<keyword evidence="3" id="KW-0288">FMN</keyword>
<comment type="caution">
    <text evidence="8">The sequence shown here is derived from an EMBL/GenBank/DDBJ whole genome shotgun (WGS) entry which is preliminary data.</text>
</comment>
<dbReference type="GO" id="GO:0005777">
    <property type="term" value="C:peroxisome"/>
    <property type="evidence" value="ECO:0007669"/>
    <property type="project" value="UniProtKB-ARBA"/>
</dbReference>
<dbReference type="Pfam" id="PF01070">
    <property type="entry name" value="FMN_dh"/>
    <property type="match status" value="1"/>
</dbReference>
<protein>
    <recommendedName>
        <fullName evidence="7">FMN hydroxy acid dehydrogenase domain-containing protein</fullName>
    </recommendedName>
</protein>
<dbReference type="InterPro" id="IPR008259">
    <property type="entry name" value="FMN_hydac_DH_AS"/>
</dbReference>
<dbReference type="PANTHER" id="PTHR10578:SF107">
    <property type="entry name" value="2-HYDROXYACID OXIDASE 1"/>
    <property type="match status" value="1"/>
</dbReference>
<dbReference type="PROSITE" id="PS00557">
    <property type="entry name" value="FMN_HYDROXY_ACID_DH_1"/>
    <property type="match status" value="1"/>
</dbReference>
<dbReference type="Gene3D" id="3.20.20.70">
    <property type="entry name" value="Aldolase class I"/>
    <property type="match status" value="1"/>
</dbReference>
<organism evidence="8 9">
    <name type="scientific">Rotaria sordida</name>
    <dbReference type="NCBI Taxonomy" id="392033"/>
    <lineage>
        <taxon>Eukaryota</taxon>
        <taxon>Metazoa</taxon>
        <taxon>Spiralia</taxon>
        <taxon>Gnathifera</taxon>
        <taxon>Rotifera</taxon>
        <taxon>Eurotatoria</taxon>
        <taxon>Bdelloidea</taxon>
        <taxon>Philodinida</taxon>
        <taxon>Philodinidae</taxon>
        <taxon>Rotaria</taxon>
    </lineage>
</organism>
<evidence type="ECO:0000256" key="3">
    <source>
        <dbReference type="ARBA" id="ARBA00022643"/>
    </source>
</evidence>
<proteinExistence type="predicted"/>
<evidence type="ECO:0000256" key="5">
    <source>
        <dbReference type="ARBA" id="ARBA00029325"/>
    </source>
</evidence>
<dbReference type="InterPro" id="IPR037396">
    <property type="entry name" value="FMN_HAD"/>
</dbReference>
<keyword evidence="2" id="KW-0285">Flavoprotein</keyword>
<evidence type="ECO:0000313" key="9">
    <source>
        <dbReference type="Proteomes" id="UP000663882"/>
    </source>
</evidence>
<feature type="domain" description="FMN hydroxy acid dehydrogenase" evidence="7">
    <location>
        <begin position="1"/>
        <end position="133"/>
    </location>
</feature>
<dbReference type="InterPro" id="IPR000262">
    <property type="entry name" value="FMN-dep_DH"/>
</dbReference>
<reference evidence="8" key="1">
    <citation type="submission" date="2021-02" db="EMBL/GenBank/DDBJ databases">
        <authorList>
            <person name="Nowell W R."/>
        </authorList>
    </citation>
    <scope>NUCLEOTIDE SEQUENCE</scope>
</reference>
<dbReference type="OrthoDB" id="25826at2759"/>